<dbReference type="PANTHER" id="PTHR46832">
    <property type="entry name" value="5'-METHYLTHIOADENOSINE/S-ADENOSYLHOMOCYSTEINE NUCLEOSIDASE"/>
    <property type="match status" value="1"/>
</dbReference>
<dbReference type="Proteomes" id="UP000502041">
    <property type="component" value="Chromosome"/>
</dbReference>
<dbReference type="EMBL" id="CP051461">
    <property type="protein sequence ID" value="QJC54967.1"/>
    <property type="molecule type" value="Genomic_DNA"/>
</dbReference>
<dbReference type="InterPro" id="IPR000845">
    <property type="entry name" value="Nucleoside_phosphorylase_d"/>
</dbReference>
<dbReference type="Pfam" id="PF01048">
    <property type="entry name" value="PNP_UDP_1"/>
    <property type="match status" value="1"/>
</dbReference>
<dbReference type="UniPathway" id="UPA00904">
    <property type="reaction ID" value="UER00871"/>
</dbReference>
<dbReference type="InterPro" id="IPR035994">
    <property type="entry name" value="Nucleoside_phosphorylase_sf"/>
</dbReference>
<dbReference type="KEGG" id="pvac:HC248_00230"/>
<evidence type="ECO:0000259" key="6">
    <source>
        <dbReference type="Pfam" id="PF01048"/>
    </source>
</evidence>
<sequence length="265" mass="28311">MNCEIRNKNVVSTTAILSALPEEQQGLIALLHQPIKTLYAGREFWQGHLHGQPVLLALSGIGKVAAATTATVLIAHFGVSRIVFTGVAGGLGEGVQVGDVVVAHDFMQHDMDVSPLFPRYLVPLHGKTCFAADGALTAELFAAAQSALVQLNASLSTWAFPSARVHRGLVASGDRFVSGRQEAQDLRDRLQAAGHAVLAVEMEGAAIAQVCHDYQLPFASVRTISDRADDAAHLDFSYFVSQVASVYARTVIEKLLLNSKAMPQS</sequence>
<dbReference type="SUPFAM" id="SSF53167">
    <property type="entry name" value="Purine and uridine phosphorylases"/>
    <property type="match status" value="1"/>
</dbReference>
<evidence type="ECO:0000313" key="8">
    <source>
        <dbReference type="Proteomes" id="UP000502041"/>
    </source>
</evidence>
<dbReference type="Gene3D" id="3.40.50.1580">
    <property type="entry name" value="Nucleoside phosphorylase domain"/>
    <property type="match status" value="1"/>
</dbReference>
<dbReference type="PANTHER" id="PTHR46832:SF1">
    <property type="entry name" value="5'-METHYLTHIOADENOSINE_S-ADENOSYLHOMOCYSTEINE NUCLEOSIDASE"/>
    <property type="match status" value="1"/>
</dbReference>
<dbReference type="GO" id="GO:0008930">
    <property type="term" value="F:methylthioadenosine nucleosidase activity"/>
    <property type="evidence" value="ECO:0007669"/>
    <property type="project" value="InterPro"/>
</dbReference>
<evidence type="ECO:0000256" key="1">
    <source>
        <dbReference type="ARBA" id="ARBA00004945"/>
    </source>
</evidence>
<dbReference type="EC" id="3.2.2.9" evidence="2"/>
<dbReference type="AlphaFoldDB" id="A0A6H2H5C7"/>
<dbReference type="GO" id="GO:0005829">
    <property type="term" value="C:cytosol"/>
    <property type="evidence" value="ECO:0007669"/>
    <property type="project" value="TreeGrafter"/>
</dbReference>
<gene>
    <name evidence="7" type="primary">mtnN</name>
    <name evidence="7" type="ORF">HC248_00230</name>
</gene>
<proteinExistence type="predicted"/>
<dbReference type="InterPro" id="IPR010049">
    <property type="entry name" value="MTA_SAH_Nsdase"/>
</dbReference>
<dbReference type="CDD" id="cd09008">
    <property type="entry name" value="MTAN"/>
    <property type="match status" value="1"/>
</dbReference>
<evidence type="ECO:0000256" key="4">
    <source>
        <dbReference type="ARBA" id="ARBA00022801"/>
    </source>
</evidence>
<dbReference type="GO" id="GO:0019509">
    <property type="term" value="P:L-methionine salvage from methylthioadenosine"/>
    <property type="evidence" value="ECO:0007669"/>
    <property type="project" value="UniProtKB-UniPathway"/>
</dbReference>
<keyword evidence="4 7" id="KW-0378">Hydrolase</keyword>
<dbReference type="NCBIfam" id="TIGR01704">
    <property type="entry name" value="MTA_SAH-Nsdase"/>
    <property type="match status" value="1"/>
</dbReference>
<feature type="domain" description="Nucleoside phosphorylase" evidence="6">
    <location>
        <begin position="14"/>
        <end position="249"/>
    </location>
</feature>
<dbReference type="GO" id="GO:0009164">
    <property type="term" value="P:nucleoside catabolic process"/>
    <property type="evidence" value="ECO:0007669"/>
    <property type="project" value="InterPro"/>
</dbReference>
<evidence type="ECO:0000256" key="2">
    <source>
        <dbReference type="ARBA" id="ARBA00011974"/>
    </source>
</evidence>
<evidence type="ECO:0000313" key="7">
    <source>
        <dbReference type="EMBL" id="QJC54967.1"/>
    </source>
</evidence>
<keyword evidence="3" id="KW-0028">Amino-acid biosynthesis</keyword>
<dbReference type="GO" id="GO:0019284">
    <property type="term" value="P:L-methionine salvage from S-adenosylmethionine"/>
    <property type="evidence" value="ECO:0007669"/>
    <property type="project" value="TreeGrafter"/>
</dbReference>
<evidence type="ECO:0000256" key="5">
    <source>
        <dbReference type="ARBA" id="ARBA00023167"/>
    </source>
</evidence>
<reference evidence="7 8" key="1">
    <citation type="submission" date="2020-04" db="EMBL/GenBank/DDBJ databases">
        <title>Complete genome of a Psychrophilic, Marine, Gas Vacuolate Bacterium Polaromonas vacuolata KCTC 22033T.</title>
        <authorList>
            <person name="Hwang K."/>
            <person name="Kim K.M."/>
        </authorList>
    </citation>
    <scope>NUCLEOTIDE SEQUENCE [LARGE SCALE GENOMIC DNA]</scope>
    <source>
        <strain evidence="7 8">KCTC 22033</strain>
    </source>
</reference>
<comment type="pathway">
    <text evidence="1">Amino-acid biosynthesis; L-methionine biosynthesis via salvage pathway; S-methyl-5-thio-alpha-D-ribose 1-phosphate from S-methyl-5'-thioadenosine (hydrolase route): step 1/2.</text>
</comment>
<dbReference type="GO" id="GO:0008782">
    <property type="term" value="F:adenosylhomocysteine nucleosidase activity"/>
    <property type="evidence" value="ECO:0007669"/>
    <property type="project" value="UniProtKB-EC"/>
</dbReference>
<accession>A0A6H2H5C7</accession>
<name>A0A6H2H5C7_9BURK</name>
<organism evidence="7 8">
    <name type="scientific">Polaromonas vacuolata</name>
    <dbReference type="NCBI Taxonomy" id="37448"/>
    <lineage>
        <taxon>Bacteria</taxon>
        <taxon>Pseudomonadati</taxon>
        <taxon>Pseudomonadota</taxon>
        <taxon>Betaproteobacteria</taxon>
        <taxon>Burkholderiales</taxon>
        <taxon>Comamonadaceae</taxon>
        <taxon>Polaromonas</taxon>
    </lineage>
</organism>
<evidence type="ECO:0000256" key="3">
    <source>
        <dbReference type="ARBA" id="ARBA00022605"/>
    </source>
</evidence>
<dbReference type="NCBIfam" id="NF004079">
    <property type="entry name" value="PRK05584.1"/>
    <property type="match status" value="1"/>
</dbReference>
<keyword evidence="8" id="KW-1185">Reference proteome</keyword>
<protein>
    <recommendedName>
        <fullName evidence="2">adenosylhomocysteine nucleosidase</fullName>
        <ecNumber evidence="2">3.2.2.9</ecNumber>
    </recommendedName>
</protein>
<keyword evidence="5" id="KW-0486">Methionine biosynthesis</keyword>
<keyword evidence="7" id="KW-0326">Glycosidase</keyword>